<keyword evidence="1" id="KW-0479">Metal-binding</keyword>
<keyword evidence="2 4" id="KW-0863">Zinc-finger</keyword>
<gene>
    <name evidence="6" type="ORF">DFH07DRAFT_817492</name>
</gene>
<evidence type="ECO:0000256" key="4">
    <source>
        <dbReference type="PROSITE-ProRule" id="PRU00134"/>
    </source>
</evidence>
<dbReference type="Proteomes" id="UP001215280">
    <property type="component" value="Unassembled WGS sequence"/>
</dbReference>
<evidence type="ECO:0000259" key="5">
    <source>
        <dbReference type="PROSITE" id="PS50865"/>
    </source>
</evidence>
<dbReference type="InterPro" id="IPR002893">
    <property type="entry name" value="Znf_MYND"/>
</dbReference>
<reference evidence="6" key="1">
    <citation type="submission" date="2023-03" db="EMBL/GenBank/DDBJ databases">
        <title>Massive genome expansion in bonnet fungi (Mycena s.s.) driven by repeated elements and novel gene families across ecological guilds.</title>
        <authorList>
            <consortium name="Lawrence Berkeley National Laboratory"/>
            <person name="Harder C.B."/>
            <person name="Miyauchi S."/>
            <person name="Viragh M."/>
            <person name="Kuo A."/>
            <person name="Thoen E."/>
            <person name="Andreopoulos B."/>
            <person name="Lu D."/>
            <person name="Skrede I."/>
            <person name="Drula E."/>
            <person name="Henrissat B."/>
            <person name="Morin E."/>
            <person name="Kohler A."/>
            <person name="Barry K."/>
            <person name="LaButti K."/>
            <person name="Morin E."/>
            <person name="Salamov A."/>
            <person name="Lipzen A."/>
            <person name="Mereny Z."/>
            <person name="Hegedus B."/>
            <person name="Baldrian P."/>
            <person name="Stursova M."/>
            <person name="Weitz H."/>
            <person name="Taylor A."/>
            <person name="Grigoriev I.V."/>
            <person name="Nagy L.G."/>
            <person name="Martin F."/>
            <person name="Kauserud H."/>
        </authorList>
    </citation>
    <scope>NUCLEOTIDE SEQUENCE</scope>
    <source>
        <strain evidence="6">CBHHK188m</strain>
    </source>
</reference>
<comment type="caution">
    <text evidence="6">The sequence shown here is derived from an EMBL/GenBank/DDBJ whole genome shotgun (WGS) entry which is preliminary data.</text>
</comment>
<dbReference type="SUPFAM" id="SSF144232">
    <property type="entry name" value="HIT/MYND zinc finger-like"/>
    <property type="match status" value="1"/>
</dbReference>
<dbReference type="PROSITE" id="PS01360">
    <property type="entry name" value="ZF_MYND_1"/>
    <property type="match status" value="1"/>
</dbReference>
<dbReference type="GO" id="GO:0008270">
    <property type="term" value="F:zinc ion binding"/>
    <property type="evidence" value="ECO:0007669"/>
    <property type="project" value="UniProtKB-KW"/>
</dbReference>
<proteinExistence type="predicted"/>
<dbReference type="PROSITE" id="PS50865">
    <property type="entry name" value="ZF_MYND_2"/>
    <property type="match status" value="1"/>
</dbReference>
<dbReference type="Pfam" id="PF01753">
    <property type="entry name" value="zf-MYND"/>
    <property type="match status" value="1"/>
</dbReference>
<evidence type="ECO:0000313" key="7">
    <source>
        <dbReference type="Proteomes" id="UP001215280"/>
    </source>
</evidence>
<dbReference type="EMBL" id="JARJLG010000052">
    <property type="protein sequence ID" value="KAJ7759390.1"/>
    <property type="molecule type" value="Genomic_DNA"/>
</dbReference>
<evidence type="ECO:0000313" key="6">
    <source>
        <dbReference type="EMBL" id="KAJ7759390.1"/>
    </source>
</evidence>
<dbReference type="AlphaFoldDB" id="A0AAD7NGL8"/>
<feature type="domain" description="MYND-type" evidence="5">
    <location>
        <begin position="317"/>
        <end position="355"/>
    </location>
</feature>
<evidence type="ECO:0000256" key="1">
    <source>
        <dbReference type="ARBA" id="ARBA00022723"/>
    </source>
</evidence>
<organism evidence="6 7">
    <name type="scientific">Mycena maculata</name>
    <dbReference type="NCBI Taxonomy" id="230809"/>
    <lineage>
        <taxon>Eukaryota</taxon>
        <taxon>Fungi</taxon>
        <taxon>Dikarya</taxon>
        <taxon>Basidiomycota</taxon>
        <taxon>Agaricomycotina</taxon>
        <taxon>Agaricomycetes</taxon>
        <taxon>Agaricomycetidae</taxon>
        <taxon>Agaricales</taxon>
        <taxon>Marasmiineae</taxon>
        <taxon>Mycenaceae</taxon>
        <taxon>Mycena</taxon>
    </lineage>
</organism>
<accession>A0AAD7NGL8</accession>
<sequence>MGLLYYCRALLRTGTPVALLEIDSPAHTFTAMVTLLRMYAEVDSLAALVRNTREVLSLIIKLWVFEIWHTHLSTQLAEMFRDSYPPTSAGLLHFYLFTRRDPDSYSAMLDSALEGSLGRQGIALVALEHIRRNTVACTQYQKIPVENMRTNLLNLTCLHSTPLHSLLLSQNSVRIVTEALVVITSAPFDSANAETTADCVQQICEYLHKYIASDGLNSLNQSLEVGLLVGLLKAHPWLSVKKSAFDVFTALLAAHVPRYFIYISVLRQVHKSIDIIQQLGLKDAMPEVCLEVWHAFEKYAGVRLNLASAAELGLASCRGSECSEPSSMRCSGCWEAAYCSKACQMAAWSTHGAICTARMHGRQNGIPPDLGEEDIQFALRVAQHDFEENKAAICAKWTDDGKLPISAGIDYSMFPPTVGIDPPSVVREQMSSDAAIYTILPQGTTEKEYYMCDLGLTRGAGDPDDETIKVVIQMVGTQPVPAFFRVN</sequence>
<keyword evidence="7" id="KW-1185">Reference proteome</keyword>
<name>A0AAD7NGL8_9AGAR</name>
<dbReference type="Gene3D" id="6.10.140.2220">
    <property type="match status" value="1"/>
</dbReference>
<protein>
    <recommendedName>
        <fullName evidence="5">MYND-type domain-containing protein</fullName>
    </recommendedName>
</protein>
<evidence type="ECO:0000256" key="3">
    <source>
        <dbReference type="ARBA" id="ARBA00022833"/>
    </source>
</evidence>
<evidence type="ECO:0000256" key="2">
    <source>
        <dbReference type="ARBA" id="ARBA00022771"/>
    </source>
</evidence>
<keyword evidence="3" id="KW-0862">Zinc</keyword>